<evidence type="ECO:0000256" key="10">
    <source>
        <dbReference type="ARBA" id="ARBA00022967"/>
    </source>
</evidence>
<dbReference type="PANTHER" id="PTHR22888">
    <property type="entry name" value="CYTOCHROME C OXIDASE, SUBUNIT II"/>
    <property type="match status" value="1"/>
</dbReference>
<protein>
    <recommendedName>
        <fullName evidence="3 16">Cytochrome c oxidase subunit 2</fullName>
    </recommendedName>
</protein>
<evidence type="ECO:0000256" key="14">
    <source>
        <dbReference type="ARBA" id="ARBA00023136"/>
    </source>
</evidence>
<evidence type="ECO:0000256" key="2">
    <source>
        <dbReference type="ARBA" id="ARBA00007866"/>
    </source>
</evidence>
<evidence type="ECO:0000259" key="18">
    <source>
        <dbReference type="PROSITE" id="PS50857"/>
    </source>
</evidence>
<sequence>MFWHSLNFQESASPVMESMKIFHDHSLVIMGIILIMISYLMFFLTMNKMINNTLISGHSLETVWTVFPSLILILLAIPSMKLLYAMEESQEPLLTLKITGHQWFWSYEYADFMELQFDSYMLPETDLICGQHRLLETDHNIVLPINEMVRMIITSDDVIHCWTMPSMALKCDAVPGRLNQIQFLANRVGMFYGQCSEICGANHSFMPISMEIISLSDFMKWM</sequence>
<comment type="similarity">
    <text evidence="2 16">Belongs to the cytochrome c oxidase subunit 2 family.</text>
</comment>
<evidence type="ECO:0000256" key="17">
    <source>
        <dbReference type="SAM" id="Phobius"/>
    </source>
</evidence>
<dbReference type="InterPro" id="IPR034210">
    <property type="entry name" value="CcO_II_C"/>
</dbReference>
<feature type="domain" description="Cytochrome oxidase subunit II transmembrane region profile" evidence="19">
    <location>
        <begin position="1"/>
        <end position="90"/>
    </location>
</feature>
<comment type="function">
    <text evidence="16">Component of the cytochrome c oxidase, the last enzyme in the mitochondrial electron transport chain which drives oxidative phosphorylation. The respiratory chain contains 3 multisubunit complexes succinate dehydrogenase (complex II, CII), ubiquinol-cytochrome c oxidoreductase (cytochrome b-c1 complex, complex III, CIII) and cytochrome c oxidase (complex IV, CIV), that cooperate to transfer electrons derived from NADH and succinate to molecular oxygen, creating an electrochemical gradient over the inner membrane that drives transmembrane transport and the ATP synthase. Cytochrome c oxidase is the component of the respiratory chain that catalyzes the reduction of oxygen to water. Electrons originating from reduced cytochrome c in the intermembrane space (IMS) are transferred via the dinuclear copper A center (CU(A)) of subunit 2 and heme A of subunit 1 to the active site in subunit 1, a binuclear center (BNC) formed by heme A3 and copper B (CU(B)). The BNC reduces molecular oxygen to 2 water molecules using 4 electrons from cytochrome c in the IMS and 4 protons from the mitochondrial matrix.</text>
</comment>
<dbReference type="PROSITE" id="PS00078">
    <property type="entry name" value="COX2"/>
    <property type="match status" value="1"/>
</dbReference>
<comment type="cofactor">
    <cofactor evidence="16">
        <name>Cu cation</name>
        <dbReference type="ChEBI" id="CHEBI:23378"/>
    </cofactor>
    <text evidence="16">Binds a copper A center.</text>
</comment>
<dbReference type="InterPro" id="IPR008972">
    <property type="entry name" value="Cupredoxin"/>
</dbReference>
<dbReference type="InterPro" id="IPR001505">
    <property type="entry name" value="Copper_CuA"/>
</dbReference>
<keyword evidence="11 16" id="KW-0249">Electron transport</keyword>
<comment type="catalytic activity">
    <reaction evidence="15">
        <text>4 Fe(II)-[cytochrome c] + O2 + 8 H(+)(in) = 4 Fe(III)-[cytochrome c] + 2 H2O + 4 H(+)(out)</text>
        <dbReference type="Rhea" id="RHEA:11436"/>
        <dbReference type="Rhea" id="RHEA-COMP:10350"/>
        <dbReference type="Rhea" id="RHEA-COMP:14399"/>
        <dbReference type="ChEBI" id="CHEBI:15377"/>
        <dbReference type="ChEBI" id="CHEBI:15378"/>
        <dbReference type="ChEBI" id="CHEBI:15379"/>
        <dbReference type="ChEBI" id="CHEBI:29033"/>
        <dbReference type="ChEBI" id="CHEBI:29034"/>
        <dbReference type="EC" id="7.1.1.9"/>
    </reaction>
    <physiologicalReaction direction="left-to-right" evidence="15">
        <dbReference type="Rhea" id="RHEA:11437"/>
    </physiologicalReaction>
</comment>
<feature type="transmembrane region" description="Helical" evidence="17">
    <location>
        <begin position="26"/>
        <end position="44"/>
    </location>
</feature>
<keyword evidence="9" id="KW-0460">Magnesium</keyword>
<dbReference type="NCBIfam" id="TIGR02866">
    <property type="entry name" value="CoxB"/>
    <property type="match status" value="1"/>
</dbReference>
<evidence type="ECO:0000256" key="7">
    <source>
        <dbReference type="ARBA" id="ARBA00022723"/>
    </source>
</evidence>
<dbReference type="InterPro" id="IPR045187">
    <property type="entry name" value="CcO_II"/>
</dbReference>
<keyword evidence="12 17" id="KW-1133">Transmembrane helix</keyword>
<evidence type="ECO:0000256" key="9">
    <source>
        <dbReference type="ARBA" id="ARBA00022842"/>
    </source>
</evidence>
<dbReference type="Gene3D" id="2.60.40.420">
    <property type="entry name" value="Cupredoxins - blue copper proteins"/>
    <property type="match status" value="1"/>
</dbReference>
<evidence type="ECO:0000256" key="6">
    <source>
        <dbReference type="ARBA" id="ARBA00022692"/>
    </source>
</evidence>
<dbReference type="PANTHER" id="PTHR22888:SF9">
    <property type="entry name" value="CYTOCHROME C OXIDASE SUBUNIT 2"/>
    <property type="match status" value="1"/>
</dbReference>
<dbReference type="InterPro" id="IPR036257">
    <property type="entry name" value="Cyt_c_oxidase_su2_TM_sf"/>
</dbReference>
<dbReference type="InterPro" id="IPR014222">
    <property type="entry name" value="Cyt_c_oxidase_su2"/>
</dbReference>
<keyword evidence="14 16" id="KW-0472">Membrane</keyword>
<dbReference type="Gene3D" id="1.10.287.90">
    <property type="match status" value="1"/>
</dbReference>
<reference evidence="20" key="1">
    <citation type="submission" date="2024-06" db="EMBL/GenBank/DDBJ databases">
        <title>Genomic investigations of benthic invertebrates from the Clarion-Clipperton fields of polymetallic nodules.</title>
        <authorList>
            <person name="Gastineau R."/>
            <person name="Dabek P."/>
            <person name="Mianowicz K."/>
            <person name="Otis C."/>
            <person name="Stoyanova V."/>
            <person name="Krawcewicz A."/>
            <person name="Abramowski T."/>
        </authorList>
    </citation>
    <scope>NUCLEOTIDE SEQUENCE</scope>
</reference>
<keyword evidence="13 16" id="KW-0186">Copper</keyword>
<keyword evidence="8 16" id="KW-0999">Mitochondrion inner membrane</keyword>
<dbReference type="GO" id="GO:0005507">
    <property type="term" value="F:copper ion binding"/>
    <property type="evidence" value="ECO:0007669"/>
    <property type="project" value="InterPro"/>
</dbReference>
<geneLocation type="mitochondrion" evidence="20"/>
<dbReference type="InterPro" id="IPR002429">
    <property type="entry name" value="CcO_II-like_C"/>
</dbReference>
<dbReference type="PRINTS" id="PR01166">
    <property type="entry name" value="CYCOXIDASEII"/>
</dbReference>
<evidence type="ECO:0000256" key="15">
    <source>
        <dbReference type="ARBA" id="ARBA00049512"/>
    </source>
</evidence>
<evidence type="ECO:0000256" key="12">
    <source>
        <dbReference type="ARBA" id="ARBA00022989"/>
    </source>
</evidence>
<accession>A0AAU8L196</accession>
<dbReference type="CDD" id="cd13912">
    <property type="entry name" value="CcO_II_C"/>
    <property type="match status" value="1"/>
</dbReference>
<gene>
    <name evidence="20" type="primary">COX2</name>
</gene>
<keyword evidence="6 16" id="KW-0812">Transmembrane</keyword>
<dbReference type="GO" id="GO:0042773">
    <property type="term" value="P:ATP synthesis coupled electron transport"/>
    <property type="evidence" value="ECO:0007669"/>
    <property type="project" value="TreeGrafter"/>
</dbReference>
<evidence type="ECO:0000259" key="19">
    <source>
        <dbReference type="PROSITE" id="PS50999"/>
    </source>
</evidence>
<keyword evidence="4 16" id="KW-0813">Transport</keyword>
<dbReference type="AlphaFoldDB" id="A0AAU8L196"/>
<name>A0AAU8L196_9BILA</name>
<evidence type="ECO:0000256" key="11">
    <source>
        <dbReference type="ARBA" id="ARBA00022982"/>
    </source>
</evidence>
<dbReference type="Pfam" id="PF02790">
    <property type="entry name" value="COX2_TM"/>
    <property type="match status" value="1"/>
</dbReference>
<keyword evidence="7 16" id="KW-0479">Metal-binding</keyword>
<dbReference type="Pfam" id="PF00116">
    <property type="entry name" value="COX2"/>
    <property type="match status" value="1"/>
</dbReference>
<dbReference type="GO" id="GO:0016491">
    <property type="term" value="F:oxidoreductase activity"/>
    <property type="evidence" value="ECO:0007669"/>
    <property type="project" value="InterPro"/>
</dbReference>
<organism evidence="20">
    <name type="scientific">Bryozoa sp</name>
    <dbReference type="NCBI Taxonomy" id="2813608"/>
    <lineage>
        <taxon>Eukaryota</taxon>
        <taxon>Metazoa</taxon>
        <taxon>Spiralia</taxon>
        <taxon>Lophotrochozoa</taxon>
        <taxon>Bryozoa</taxon>
    </lineage>
</organism>
<keyword evidence="10" id="KW-1278">Translocase</keyword>
<evidence type="ECO:0000256" key="16">
    <source>
        <dbReference type="RuleBase" id="RU000457"/>
    </source>
</evidence>
<dbReference type="InterPro" id="IPR011759">
    <property type="entry name" value="Cyt_c_oxidase_su2_TM_dom"/>
</dbReference>
<dbReference type="SUPFAM" id="SSF49503">
    <property type="entry name" value="Cupredoxins"/>
    <property type="match status" value="1"/>
</dbReference>
<evidence type="ECO:0000256" key="3">
    <source>
        <dbReference type="ARBA" id="ARBA00015946"/>
    </source>
</evidence>
<keyword evidence="5 16" id="KW-0679">Respiratory chain</keyword>
<feature type="transmembrane region" description="Helical" evidence="17">
    <location>
        <begin position="64"/>
        <end position="84"/>
    </location>
</feature>
<dbReference type="PROSITE" id="PS50857">
    <property type="entry name" value="COX2_CUA"/>
    <property type="match status" value="1"/>
</dbReference>
<dbReference type="SUPFAM" id="SSF81464">
    <property type="entry name" value="Cytochrome c oxidase subunit II-like, transmembrane region"/>
    <property type="match status" value="1"/>
</dbReference>
<proteinExistence type="inferred from homology"/>
<evidence type="ECO:0000313" key="20">
    <source>
        <dbReference type="EMBL" id="XCN35345.1"/>
    </source>
</evidence>
<dbReference type="GO" id="GO:0005743">
    <property type="term" value="C:mitochondrial inner membrane"/>
    <property type="evidence" value="ECO:0007669"/>
    <property type="project" value="UniProtKB-SubCell"/>
</dbReference>
<keyword evidence="16 20" id="KW-0496">Mitochondrion</keyword>
<evidence type="ECO:0000256" key="8">
    <source>
        <dbReference type="ARBA" id="ARBA00022792"/>
    </source>
</evidence>
<comment type="subcellular location">
    <subcellularLocation>
        <location evidence="1 16">Mitochondrion inner membrane</location>
        <topology evidence="1 16">Multi-pass membrane protein</topology>
    </subcellularLocation>
</comment>
<dbReference type="GO" id="GO:0004129">
    <property type="term" value="F:cytochrome-c oxidase activity"/>
    <property type="evidence" value="ECO:0007669"/>
    <property type="project" value="UniProtKB-EC"/>
</dbReference>
<evidence type="ECO:0000256" key="13">
    <source>
        <dbReference type="ARBA" id="ARBA00023008"/>
    </source>
</evidence>
<evidence type="ECO:0000256" key="4">
    <source>
        <dbReference type="ARBA" id="ARBA00022448"/>
    </source>
</evidence>
<dbReference type="EMBL" id="PP990757">
    <property type="protein sequence ID" value="XCN35345.1"/>
    <property type="molecule type" value="Genomic_DNA"/>
</dbReference>
<dbReference type="PROSITE" id="PS50999">
    <property type="entry name" value="COX2_TM"/>
    <property type="match status" value="1"/>
</dbReference>
<evidence type="ECO:0000256" key="5">
    <source>
        <dbReference type="ARBA" id="ARBA00022660"/>
    </source>
</evidence>
<feature type="domain" description="Cytochrome oxidase subunit II copper A binding" evidence="18">
    <location>
        <begin position="91"/>
        <end position="222"/>
    </location>
</feature>
<dbReference type="FunFam" id="2.60.40.420:FF:000001">
    <property type="entry name" value="Cytochrome c oxidase subunit 2"/>
    <property type="match status" value="1"/>
</dbReference>
<evidence type="ECO:0000256" key="1">
    <source>
        <dbReference type="ARBA" id="ARBA00004448"/>
    </source>
</evidence>